<feature type="binding site" evidence="14">
    <location>
        <begin position="267"/>
        <end position="273"/>
    </location>
    <ligand>
        <name>S-adenosyl-L-methionine</name>
        <dbReference type="ChEBI" id="CHEBI:59789"/>
    </ligand>
</feature>
<dbReference type="SUPFAM" id="SSF48013">
    <property type="entry name" value="NusB-like"/>
    <property type="match status" value="1"/>
</dbReference>
<feature type="domain" description="SAM-dependent MTase RsmB/NOP-type" evidence="15">
    <location>
        <begin position="178"/>
        <end position="452"/>
    </location>
</feature>
<dbReference type="Gene3D" id="3.30.70.1170">
    <property type="entry name" value="Sun protein, domain 3"/>
    <property type="match status" value="1"/>
</dbReference>
<dbReference type="Gene3D" id="1.10.940.10">
    <property type="entry name" value="NusB-like"/>
    <property type="match status" value="1"/>
</dbReference>
<evidence type="ECO:0000256" key="11">
    <source>
        <dbReference type="ARBA" id="ARBA00030399"/>
    </source>
</evidence>
<dbReference type="InterPro" id="IPR006027">
    <property type="entry name" value="NusB_RsmB_TIM44"/>
</dbReference>
<dbReference type="FunFam" id="1.10.940.10:FF:000006">
    <property type="entry name" value="16S rRNA (Cytosine(967)-C(5))-methyltransferase RsmB"/>
    <property type="match status" value="1"/>
</dbReference>
<comment type="catalytic activity">
    <reaction evidence="13">
        <text>cytidine(967) in 16S rRNA + S-adenosyl-L-methionine = 5-methylcytidine(967) in 16S rRNA + S-adenosyl-L-homocysteine + H(+)</text>
        <dbReference type="Rhea" id="RHEA:42748"/>
        <dbReference type="Rhea" id="RHEA-COMP:10219"/>
        <dbReference type="Rhea" id="RHEA-COMP:10220"/>
        <dbReference type="ChEBI" id="CHEBI:15378"/>
        <dbReference type="ChEBI" id="CHEBI:57856"/>
        <dbReference type="ChEBI" id="CHEBI:59789"/>
        <dbReference type="ChEBI" id="CHEBI:74483"/>
        <dbReference type="ChEBI" id="CHEBI:82748"/>
        <dbReference type="EC" id="2.1.1.176"/>
    </reaction>
</comment>
<dbReference type="eggNOG" id="COG0781">
    <property type="taxonomic scope" value="Bacteria"/>
</dbReference>
<feature type="active site" description="Nucleophile" evidence="14">
    <location>
        <position position="393"/>
    </location>
</feature>
<name>A0A0R1Y4J2_9LACO</name>
<dbReference type="PANTHER" id="PTHR22807:SF53">
    <property type="entry name" value="RIBOSOMAL RNA SMALL SUBUNIT METHYLTRANSFERASE B-RELATED"/>
    <property type="match status" value="1"/>
</dbReference>
<comment type="function">
    <text evidence="1">Specifically methylates the cytosine at position 967 (m5C967) of 16S rRNA.</text>
</comment>
<keyword evidence="5" id="KW-0963">Cytoplasm</keyword>
<evidence type="ECO:0000256" key="10">
    <source>
        <dbReference type="ARBA" id="ARBA00022884"/>
    </source>
</evidence>
<reference evidence="16 17" key="1">
    <citation type="journal article" date="2015" name="Genome Announc.">
        <title>Expanding the biotechnology potential of lactobacilli through comparative genomics of 213 strains and associated genera.</title>
        <authorList>
            <person name="Sun Z."/>
            <person name="Harris H.M."/>
            <person name="McCann A."/>
            <person name="Guo C."/>
            <person name="Argimon S."/>
            <person name="Zhang W."/>
            <person name="Yang X."/>
            <person name="Jeffery I.B."/>
            <person name="Cooney J.C."/>
            <person name="Kagawa T.F."/>
            <person name="Liu W."/>
            <person name="Song Y."/>
            <person name="Salvetti E."/>
            <person name="Wrobel A."/>
            <person name="Rasinkangas P."/>
            <person name="Parkhill J."/>
            <person name="Rea M.C."/>
            <person name="O'Sullivan O."/>
            <person name="Ritari J."/>
            <person name="Douillard F.P."/>
            <person name="Paul Ross R."/>
            <person name="Yang R."/>
            <person name="Briner A.E."/>
            <person name="Felis G.E."/>
            <person name="de Vos W.M."/>
            <person name="Barrangou R."/>
            <person name="Klaenhammer T.R."/>
            <person name="Caufield P.W."/>
            <person name="Cui Y."/>
            <person name="Zhang H."/>
            <person name="O'Toole P.W."/>
        </authorList>
    </citation>
    <scope>NUCLEOTIDE SEQUENCE [LARGE SCALE GENOMIC DNA]</scope>
    <source>
        <strain evidence="16 17">DSM 18527</strain>
    </source>
</reference>
<dbReference type="RefSeq" id="WP_235184262.1">
    <property type="nucleotide sequence ID" value="NZ_AZGA01000011.1"/>
</dbReference>
<dbReference type="InterPro" id="IPR023267">
    <property type="entry name" value="RCMT"/>
</dbReference>
<evidence type="ECO:0000256" key="1">
    <source>
        <dbReference type="ARBA" id="ARBA00002724"/>
    </source>
</evidence>
<dbReference type="InterPro" id="IPR029063">
    <property type="entry name" value="SAM-dependent_MTases_sf"/>
</dbReference>
<evidence type="ECO:0000256" key="5">
    <source>
        <dbReference type="ARBA" id="ARBA00022490"/>
    </source>
</evidence>
<comment type="caution">
    <text evidence="16">The sequence shown here is derived from an EMBL/GenBank/DDBJ whole genome shotgun (WGS) entry which is preliminary data.</text>
</comment>
<dbReference type="Pfam" id="PF22458">
    <property type="entry name" value="RsmF-B_ferredox"/>
    <property type="match status" value="1"/>
</dbReference>
<dbReference type="GO" id="GO:0008649">
    <property type="term" value="F:rRNA methyltransferase activity"/>
    <property type="evidence" value="ECO:0007669"/>
    <property type="project" value="InterPro"/>
</dbReference>
<dbReference type="PROSITE" id="PS51686">
    <property type="entry name" value="SAM_MT_RSMB_NOP"/>
    <property type="match status" value="1"/>
</dbReference>
<dbReference type="NCBIfam" id="NF011494">
    <property type="entry name" value="PRK14902.1"/>
    <property type="match status" value="1"/>
</dbReference>
<dbReference type="InterPro" id="IPR001678">
    <property type="entry name" value="MeTrfase_RsmB-F_NOP2_dom"/>
</dbReference>
<proteinExistence type="inferred from homology"/>
<organism evidence="16 17">
    <name type="scientific">Agrilactobacillus composti DSM 18527 = JCM 14202</name>
    <dbReference type="NCBI Taxonomy" id="1423734"/>
    <lineage>
        <taxon>Bacteria</taxon>
        <taxon>Bacillati</taxon>
        <taxon>Bacillota</taxon>
        <taxon>Bacilli</taxon>
        <taxon>Lactobacillales</taxon>
        <taxon>Lactobacillaceae</taxon>
        <taxon>Agrilactobacillus</taxon>
    </lineage>
</organism>
<evidence type="ECO:0000256" key="8">
    <source>
        <dbReference type="ARBA" id="ARBA00022679"/>
    </source>
</evidence>
<keyword evidence="7 14" id="KW-0489">Methyltransferase</keyword>
<dbReference type="Pfam" id="PF01189">
    <property type="entry name" value="Methyltr_RsmB-F"/>
    <property type="match status" value="1"/>
</dbReference>
<evidence type="ECO:0000256" key="12">
    <source>
        <dbReference type="ARBA" id="ARBA00031088"/>
    </source>
</evidence>
<keyword evidence="9 14" id="KW-0949">S-adenosyl-L-methionine</keyword>
<keyword evidence="6" id="KW-0698">rRNA processing</keyword>
<gene>
    <name evidence="16" type="ORF">FC83_GL000888</name>
</gene>
<protein>
    <recommendedName>
        <fullName evidence="4">16S rRNA (cytosine(967)-C(5))-methyltransferase</fullName>
        <ecNumber evidence="4">2.1.1.176</ecNumber>
    </recommendedName>
    <alternativeName>
        <fullName evidence="11">16S rRNA m5C967 methyltransferase</fullName>
    </alternativeName>
    <alternativeName>
        <fullName evidence="12">rRNA (cytosine-C(5)-)-methyltransferase RsmB</fullName>
    </alternativeName>
</protein>
<dbReference type="GO" id="GO:0003723">
    <property type="term" value="F:RNA binding"/>
    <property type="evidence" value="ECO:0007669"/>
    <property type="project" value="UniProtKB-UniRule"/>
</dbReference>
<dbReference type="GO" id="GO:0005737">
    <property type="term" value="C:cytoplasm"/>
    <property type="evidence" value="ECO:0007669"/>
    <property type="project" value="UniProtKB-SubCell"/>
</dbReference>
<feature type="binding site" evidence="14">
    <location>
        <position position="321"/>
    </location>
    <ligand>
        <name>S-adenosyl-L-methionine</name>
        <dbReference type="ChEBI" id="CHEBI:59789"/>
    </ligand>
</feature>
<feature type="binding site" evidence="14">
    <location>
        <position position="293"/>
    </location>
    <ligand>
        <name>S-adenosyl-L-methionine</name>
        <dbReference type="ChEBI" id="CHEBI:59789"/>
    </ligand>
</feature>
<dbReference type="InterPro" id="IPR054728">
    <property type="entry name" value="RsmB-like_ferredoxin"/>
</dbReference>
<dbReference type="PATRIC" id="fig|1423734.3.peg.896"/>
<evidence type="ECO:0000256" key="4">
    <source>
        <dbReference type="ARBA" id="ARBA00012140"/>
    </source>
</evidence>
<evidence type="ECO:0000256" key="6">
    <source>
        <dbReference type="ARBA" id="ARBA00022552"/>
    </source>
</evidence>
<keyword evidence="17" id="KW-1185">Reference proteome</keyword>
<dbReference type="eggNOG" id="COG0144">
    <property type="taxonomic scope" value="Bacteria"/>
</dbReference>
<dbReference type="FunFam" id="3.40.50.150:FF:000022">
    <property type="entry name" value="Ribosomal RNA small subunit methyltransferase B"/>
    <property type="match status" value="1"/>
</dbReference>
<dbReference type="PANTHER" id="PTHR22807">
    <property type="entry name" value="NOP2 YEAST -RELATED NOL1/NOP2/FMU SUN DOMAIN-CONTAINING"/>
    <property type="match status" value="1"/>
</dbReference>
<evidence type="ECO:0000256" key="2">
    <source>
        <dbReference type="ARBA" id="ARBA00004496"/>
    </source>
</evidence>
<dbReference type="SUPFAM" id="SSF53335">
    <property type="entry name" value="S-adenosyl-L-methionine-dependent methyltransferases"/>
    <property type="match status" value="1"/>
</dbReference>
<evidence type="ECO:0000256" key="14">
    <source>
        <dbReference type="PROSITE-ProRule" id="PRU01023"/>
    </source>
</evidence>
<dbReference type="EMBL" id="AZGA01000011">
    <property type="protein sequence ID" value="KRM35860.1"/>
    <property type="molecule type" value="Genomic_DNA"/>
</dbReference>
<dbReference type="Pfam" id="PF01029">
    <property type="entry name" value="NusB"/>
    <property type="match status" value="1"/>
</dbReference>
<sequence>MKRYQEAELITKSPRELALSVLLAVLDEGAYSNLKLDQTLRQHDLSSQDTNFVTNLVYGVLQHKLTLDYQVQPFLKTAKKTQPWILIVLNIAVYQMFYLDRVPTRAAIFEAVKIGKARGNGGIGNLINAVLRNVQRQGFRDPKLIADTNERLSIQYSVPAKIVAMLTMQLGLAKTEAILTAVNQPPQNSVRVNTTVTTVAKAQAELRAADFDMKASRISDVGLVAPSGHLAATALFQAGAIVMQDESAQLVAPALQVQPGDYVLDACAAPGGKTTQIATYLDPNQGGKVLALDLYDQKIKLINQNAERQHVAELVTTQQMDARQVSDHYPAESFDKVLVDAPCSGIGLIRRKPEIRYRKEIEDFKNLQKLQLQILESAAWVLKQHGRLVYSTCTIVQEENDAVVAAFLKKHPNFSLEQTYTKANLTTTNKTLTIYPDDYNSDGFFIASLKRN</sequence>
<dbReference type="InterPro" id="IPR018314">
    <property type="entry name" value="RsmB/NOL1/NOP2-like_CS"/>
</dbReference>
<evidence type="ECO:0000256" key="7">
    <source>
        <dbReference type="ARBA" id="ARBA00022603"/>
    </source>
</evidence>
<evidence type="ECO:0000313" key="17">
    <source>
        <dbReference type="Proteomes" id="UP000051236"/>
    </source>
</evidence>
<dbReference type="Gene3D" id="3.40.50.150">
    <property type="entry name" value="Vaccinia Virus protein VP39"/>
    <property type="match status" value="1"/>
</dbReference>
<evidence type="ECO:0000259" key="15">
    <source>
        <dbReference type="PROSITE" id="PS51686"/>
    </source>
</evidence>
<dbReference type="STRING" id="1423734.FC83_GL000888"/>
<keyword evidence="8 14" id="KW-0808">Transferase</keyword>
<comment type="similarity">
    <text evidence="3 14">Belongs to the class I-like SAM-binding methyltransferase superfamily. RsmB/NOP family.</text>
</comment>
<dbReference type="AlphaFoldDB" id="A0A0R1Y4J2"/>
<dbReference type="InterPro" id="IPR004573">
    <property type="entry name" value="rRNA_ssu_MeTfrase_B"/>
</dbReference>
<dbReference type="Proteomes" id="UP000051236">
    <property type="component" value="Unassembled WGS sequence"/>
</dbReference>
<feature type="binding site" evidence="14">
    <location>
        <position position="340"/>
    </location>
    <ligand>
        <name>S-adenosyl-L-methionine</name>
        <dbReference type="ChEBI" id="CHEBI:59789"/>
    </ligand>
</feature>
<dbReference type="PROSITE" id="PS01153">
    <property type="entry name" value="NOL1_NOP2_SUN"/>
    <property type="match status" value="1"/>
</dbReference>
<dbReference type="GO" id="GO:0006355">
    <property type="term" value="P:regulation of DNA-templated transcription"/>
    <property type="evidence" value="ECO:0007669"/>
    <property type="project" value="InterPro"/>
</dbReference>
<evidence type="ECO:0000256" key="13">
    <source>
        <dbReference type="ARBA" id="ARBA00047283"/>
    </source>
</evidence>
<keyword evidence="10 14" id="KW-0694">RNA-binding</keyword>
<dbReference type="InterPro" id="IPR035926">
    <property type="entry name" value="NusB-like_sf"/>
</dbReference>
<accession>A0A0R1Y4J2</accession>
<dbReference type="PRINTS" id="PR02008">
    <property type="entry name" value="RCMTFAMILY"/>
</dbReference>
<evidence type="ECO:0000256" key="9">
    <source>
        <dbReference type="ARBA" id="ARBA00022691"/>
    </source>
</evidence>
<evidence type="ECO:0000256" key="3">
    <source>
        <dbReference type="ARBA" id="ARBA00007494"/>
    </source>
</evidence>
<dbReference type="NCBIfam" id="TIGR00563">
    <property type="entry name" value="rsmB"/>
    <property type="match status" value="1"/>
</dbReference>
<dbReference type="CDD" id="cd02440">
    <property type="entry name" value="AdoMet_MTases"/>
    <property type="match status" value="1"/>
</dbReference>
<evidence type="ECO:0000313" key="16">
    <source>
        <dbReference type="EMBL" id="KRM35860.1"/>
    </source>
</evidence>
<dbReference type="EC" id="2.1.1.176" evidence="4"/>
<comment type="subcellular location">
    <subcellularLocation>
        <location evidence="2">Cytoplasm</location>
    </subcellularLocation>
</comment>
<dbReference type="InterPro" id="IPR049560">
    <property type="entry name" value="MeTrfase_RsmB-F_NOP2_cat"/>
</dbReference>